<dbReference type="GO" id="GO:0022857">
    <property type="term" value="F:transmembrane transporter activity"/>
    <property type="evidence" value="ECO:0007669"/>
    <property type="project" value="InterPro"/>
</dbReference>
<feature type="transmembrane region" description="Helical" evidence="7">
    <location>
        <begin position="146"/>
        <end position="168"/>
    </location>
</feature>
<keyword evidence="3 7" id="KW-0812">Transmembrane</keyword>
<evidence type="ECO:0000256" key="5">
    <source>
        <dbReference type="ARBA" id="ARBA00023136"/>
    </source>
</evidence>
<evidence type="ECO:0000259" key="8">
    <source>
        <dbReference type="PROSITE" id="PS50850"/>
    </source>
</evidence>
<evidence type="ECO:0000256" key="2">
    <source>
        <dbReference type="ARBA" id="ARBA00022448"/>
    </source>
</evidence>
<protein>
    <recommendedName>
        <fullName evidence="8">Major facilitator superfamily (MFS) profile domain-containing protein</fullName>
    </recommendedName>
</protein>
<feature type="transmembrane region" description="Helical" evidence="7">
    <location>
        <begin position="350"/>
        <end position="372"/>
    </location>
</feature>
<evidence type="ECO:0000313" key="9">
    <source>
        <dbReference type="EMBL" id="CAB0035196.1"/>
    </source>
</evidence>
<feature type="region of interest" description="Disordered" evidence="6">
    <location>
        <begin position="1"/>
        <end position="23"/>
    </location>
</feature>
<feature type="transmembrane region" description="Helical" evidence="7">
    <location>
        <begin position="90"/>
        <end position="111"/>
    </location>
</feature>
<comment type="subcellular location">
    <subcellularLocation>
        <location evidence="1">Membrane</location>
        <topology evidence="1">Multi-pass membrane protein</topology>
    </subcellularLocation>
</comment>
<gene>
    <name evidence="9" type="ORF">TBRA_LOCUS7094</name>
</gene>
<keyword evidence="2" id="KW-0813">Transport</keyword>
<dbReference type="PANTHER" id="PTHR23504">
    <property type="entry name" value="MAJOR FACILITATOR SUPERFAMILY DOMAIN-CONTAINING PROTEIN 10"/>
    <property type="match status" value="1"/>
</dbReference>
<evidence type="ECO:0000256" key="1">
    <source>
        <dbReference type="ARBA" id="ARBA00004141"/>
    </source>
</evidence>
<dbReference type="GO" id="GO:0031526">
    <property type="term" value="C:brush border membrane"/>
    <property type="evidence" value="ECO:0007669"/>
    <property type="project" value="TreeGrafter"/>
</dbReference>
<evidence type="ECO:0000313" key="10">
    <source>
        <dbReference type="Proteomes" id="UP000479190"/>
    </source>
</evidence>
<dbReference type="Proteomes" id="UP000479190">
    <property type="component" value="Unassembled WGS sequence"/>
</dbReference>
<dbReference type="InterPro" id="IPR036259">
    <property type="entry name" value="MFS_trans_sf"/>
</dbReference>
<evidence type="ECO:0000256" key="3">
    <source>
        <dbReference type="ARBA" id="ARBA00022692"/>
    </source>
</evidence>
<feature type="transmembrane region" description="Helical" evidence="7">
    <location>
        <begin position="123"/>
        <end position="140"/>
    </location>
</feature>
<feature type="non-terminal residue" evidence="9">
    <location>
        <position position="588"/>
    </location>
</feature>
<keyword evidence="4 7" id="KW-1133">Transmembrane helix</keyword>
<feature type="transmembrane region" description="Helical" evidence="7">
    <location>
        <begin position="291"/>
        <end position="313"/>
    </location>
</feature>
<dbReference type="PANTHER" id="PTHR23504:SF31">
    <property type="entry name" value="MAJOR FACILITATOR SUPERFAMILY DOMAIN-CONTAINING PROTEIN 10"/>
    <property type="match status" value="1"/>
</dbReference>
<organism evidence="9 10">
    <name type="scientific">Trichogramma brassicae</name>
    <dbReference type="NCBI Taxonomy" id="86971"/>
    <lineage>
        <taxon>Eukaryota</taxon>
        <taxon>Metazoa</taxon>
        <taxon>Ecdysozoa</taxon>
        <taxon>Arthropoda</taxon>
        <taxon>Hexapoda</taxon>
        <taxon>Insecta</taxon>
        <taxon>Pterygota</taxon>
        <taxon>Neoptera</taxon>
        <taxon>Endopterygota</taxon>
        <taxon>Hymenoptera</taxon>
        <taxon>Apocrita</taxon>
        <taxon>Proctotrupomorpha</taxon>
        <taxon>Chalcidoidea</taxon>
        <taxon>Trichogrammatidae</taxon>
        <taxon>Trichogramma</taxon>
    </lineage>
</organism>
<dbReference type="AlphaFoldDB" id="A0A6H5IFD0"/>
<dbReference type="EMBL" id="CADCXV010000773">
    <property type="protein sequence ID" value="CAB0035196.1"/>
    <property type="molecule type" value="Genomic_DNA"/>
</dbReference>
<dbReference type="InterPro" id="IPR011701">
    <property type="entry name" value="MFS"/>
</dbReference>
<dbReference type="Pfam" id="PF07690">
    <property type="entry name" value="MFS_1"/>
    <property type="match status" value="1"/>
</dbReference>
<dbReference type="FunFam" id="1.20.1250.20:FF:000223">
    <property type="entry name" value="Major facilitator superfamily domain-containing protein"/>
    <property type="match status" value="1"/>
</dbReference>
<feature type="domain" description="Major facilitator superfamily (MFS) profile" evidence="8">
    <location>
        <begin position="28"/>
        <end position="458"/>
    </location>
</feature>
<dbReference type="Gene3D" id="1.20.1250.20">
    <property type="entry name" value="MFS general substrate transporter like domains"/>
    <property type="match status" value="1"/>
</dbReference>
<feature type="transmembrane region" description="Helical" evidence="7">
    <location>
        <begin position="378"/>
        <end position="396"/>
    </location>
</feature>
<keyword evidence="10" id="KW-1185">Reference proteome</keyword>
<keyword evidence="5 7" id="KW-0472">Membrane</keyword>
<sequence length="588" mass="64230">MTAGMSQIMNEKKNEGKREEEKLPSDNTQRVVFFSLLMDLLAFTMILPLFPALLDHYRSVDDGQGLYSVIQAQIQKFSAFLNAPDKVTTVLYGGFLGSLFSFLQFLGSPIVGALSDVYGRKPMMLLCLSGIALSHLLWALSSNFGIFILARVIGGISKGNVSLSMAIISDVTTQSTRQRAMALVGIAFSVGFVIGPMIGAYFAKATMLGGRQGPWYVVPALCAFLLATCDLIYVACCMKESLPAKGRVKSLSTGISGALAYINPTDLFRFSSVSNLTDTATKQLRSLGKAYFFYLFIYSGLEFTLTFLCHYTFGFSRMQQGWMFLGIGTTMALLQSCWVRRIPPHRTQFYAELGLWLVVPSYVIVALAKSVWTLCFGIFVYSVSTAMVVTCMMTLVSRIGPENQTGAITGIFRSLGALARACGPIVASIDLLARARERESLVNRVRLPTARIMGRDGKPVGRAEAAATAAAAANDDDDVLSRRVLAIAPRIKLLRASLPARRAARTEYRTRTPVAATVTARPLVPTACRGPSRAPRLLLCCVTTICQRCYCCYCSLHCVGRDNPPRGTNQRDDDGVDARRRSNAPTLH</sequence>
<feature type="region of interest" description="Disordered" evidence="6">
    <location>
        <begin position="565"/>
        <end position="588"/>
    </location>
</feature>
<evidence type="ECO:0000256" key="6">
    <source>
        <dbReference type="SAM" id="MobiDB-lite"/>
    </source>
</evidence>
<evidence type="ECO:0000256" key="4">
    <source>
        <dbReference type="ARBA" id="ARBA00022989"/>
    </source>
</evidence>
<accession>A0A6H5IFD0</accession>
<proteinExistence type="predicted"/>
<feature type="compositionally biased region" description="Basic and acidic residues" evidence="6">
    <location>
        <begin position="10"/>
        <end position="23"/>
    </location>
</feature>
<dbReference type="InterPro" id="IPR020846">
    <property type="entry name" value="MFS_dom"/>
</dbReference>
<feature type="transmembrane region" description="Helical" evidence="7">
    <location>
        <begin position="180"/>
        <end position="203"/>
    </location>
</feature>
<reference evidence="9 10" key="1">
    <citation type="submission" date="2020-02" db="EMBL/GenBank/DDBJ databases">
        <authorList>
            <person name="Ferguson B K."/>
        </authorList>
    </citation>
    <scope>NUCLEOTIDE SEQUENCE [LARGE SCALE GENOMIC DNA]</scope>
</reference>
<name>A0A6H5IFD0_9HYME</name>
<dbReference type="SUPFAM" id="SSF103473">
    <property type="entry name" value="MFS general substrate transporter"/>
    <property type="match status" value="1"/>
</dbReference>
<dbReference type="PROSITE" id="PS50850">
    <property type="entry name" value="MFS"/>
    <property type="match status" value="1"/>
</dbReference>
<evidence type="ECO:0000256" key="7">
    <source>
        <dbReference type="SAM" id="Phobius"/>
    </source>
</evidence>
<feature type="transmembrane region" description="Helical" evidence="7">
    <location>
        <begin position="31"/>
        <end position="54"/>
    </location>
</feature>
<feature type="compositionally biased region" description="Basic and acidic residues" evidence="6">
    <location>
        <begin position="565"/>
        <end position="580"/>
    </location>
</feature>
<dbReference type="OrthoDB" id="196650at2759"/>
<feature type="transmembrane region" description="Helical" evidence="7">
    <location>
        <begin position="215"/>
        <end position="236"/>
    </location>
</feature>